<keyword evidence="9" id="KW-0732">Signal</keyword>
<feature type="chain" id="PRO_5040881784" evidence="9">
    <location>
        <begin position="23"/>
        <end position="235"/>
    </location>
</feature>
<feature type="signal peptide" evidence="9">
    <location>
        <begin position="1"/>
        <end position="22"/>
    </location>
</feature>
<keyword evidence="12" id="KW-1185">Reference proteome</keyword>
<keyword evidence="5" id="KW-0646">Protease inhibitor</keyword>
<evidence type="ECO:0000256" key="6">
    <source>
        <dbReference type="ARBA" id="ARBA00023157"/>
    </source>
</evidence>
<gene>
    <name evidence="11" type="primary">TIMP2_2</name>
    <name evidence="11" type="ORF">OS493_011611</name>
</gene>
<dbReference type="PANTHER" id="PTHR11844:SF33">
    <property type="entry name" value="TISSUE INHIBITOR OF METALLOPROTEINASE"/>
    <property type="match status" value="1"/>
</dbReference>
<comment type="similarity">
    <text evidence="2">Belongs to the protease inhibitor I35 (TIMP) family.</text>
</comment>
<reference evidence="11" key="1">
    <citation type="submission" date="2023-01" db="EMBL/GenBank/DDBJ databases">
        <title>Genome assembly of the deep-sea coral Lophelia pertusa.</title>
        <authorList>
            <person name="Herrera S."/>
            <person name="Cordes E."/>
        </authorList>
    </citation>
    <scope>NUCLEOTIDE SEQUENCE</scope>
    <source>
        <strain evidence="11">USNM1676648</strain>
        <tissue evidence="11">Polyp</tissue>
    </source>
</reference>
<dbReference type="PANTHER" id="PTHR11844">
    <property type="entry name" value="METALLOPROTEASE INHIBITOR"/>
    <property type="match status" value="1"/>
</dbReference>
<dbReference type="InterPro" id="IPR001820">
    <property type="entry name" value="TIMP"/>
</dbReference>
<dbReference type="PROSITE" id="PS50189">
    <property type="entry name" value="NTR"/>
    <property type="match status" value="1"/>
</dbReference>
<name>A0A9X0CNH4_9CNID</name>
<evidence type="ECO:0000256" key="2">
    <source>
        <dbReference type="ARBA" id="ARBA00011027"/>
    </source>
</evidence>
<dbReference type="InterPro" id="IPR008993">
    <property type="entry name" value="TIMP-like_OB-fold"/>
</dbReference>
<dbReference type="InterPro" id="IPR001134">
    <property type="entry name" value="Netrin_domain"/>
</dbReference>
<keyword evidence="3" id="KW-0964">Secreted</keyword>
<accession>A0A9X0CNH4</accession>
<proteinExistence type="inferred from homology"/>
<dbReference type="GO" id="GO:0005615">
    <property type="term" value="C:extracellular space"/>
    <property type="evidence" value="ECO:0007669"/>
    <property type="project" value="TreeGrafter"/>
</dbReference>
<dbReference type="Proteomes" id="UP001163046">
    <property type="component" value="Unassembled WGS sequence"/>
</dbReference>
<evidence type="ECO:0000313" key="11">
    <source>
        <dbReference type="EMBL" id="KAJ7363324.1"/>
    </source>
</evidence>
<feature type="disulfide bond" evidence="8">
    <location>
        <begin position="178"/>
        <end position="200"/>
    </location>
</feature>
<evidence type="ECO:0000313" key="12">
    <source>
        <dbReference type="Proteomes" id="UP001163046"/>
    </source>
</evidence>
<dbReference type="GO" id="GO:0051045">
    <property type="term" value="P:negative regulation of membrane protein ectodomain proteolysis"/>
    <property type="evidence" value="ECO:0007669"/>
    <property type="project" value="TreeGrafter"/>
</dbReference>
<dbReference type="GO" id="GO:0008191">
    <property type="term" value="F:metalloendopeptidase inhibitor activity"/>
    <property type="evidence" value="ECO:0007669"/>
    <property type="project" value="InterPro"/>
</dbReference>
<evidence type="ECO:0000259" key="10">
    <source>
        <dbReference type="PROSITE" id="PS50189"/>
    </source>
</evidence>
<dbReference type="GO" id="GO:0031012">
    <property type="term" value="C:extracellular matrix"/>
    <property type="evidence" value="ECO:0007669"/>
    <property type="project" value="TreeGrafter"/>
</dbReference>
<dbReference type="GO" id="GO:0002020">
    <property type="term" value="F:protease binding"/>
    <property type="evidence" value="ECO:0007669"/>
    <property type="project" value="TreeGrafter"/>
</dbReference>
<feature type="domain" description="NTR" evidence="10">
    <location>
        <begin position="16"/>
        <end position="154"/>
    </location>
</feature>
<sequence length="235" mass="26988">MAARLYFVVLCVLLSCYATVYAGLMQLEHPQQAFCEADFVIRAVVVAGPKTEGQHDVFTITIKEVFKGLSHGQQERAFGVFDTELTTKLHTPYSYMSDKVSGPFGIKMGTEYFLYGDIIEGGKLFTKFSDLREPWARVSSRQKANLRGYFEAGCRQCQFKPHACAGSDPECRQRLPGCEQKARELSFSWKSICWRRFEHCEVDETGQRCHWKETSESQECKNSNSPSKWFIWKKK</sequence>
<dbReference type="Gene3D" id="2.40.50.120">
    <property type="match status" value="1"/>
</dbReference>
<keyword evidence="7" id="KW-0481">Metalloenzyme inhibitor</keyword>
<keyword evidence="6 8" id="KW-1015">Disulfide bond</keyword>
<evidence type="ECO:0000256" key="9">
    <source>
        <dbReference type="SAM" id="SignalP"/>
    </source>
</evidence>
<evidence type="ECO:0000256" key="7">
    <source>
        <dbReference type="ARBA" id="ARBA00023215"/>
    </source>
</evidence>
<feature type="disulfide bond" evidence="8">
    <location>
        <begin position="35"/>
        <end position="154"/>
    </location>
</feature>
<dbReference type="SMART" id="SM00206">
    <property type="entry name" value="NTR"/>
    <property type="match status" value="1"/>
</dbReference>
<dbReference type="InterPro" id="IPR027465">
    <property type="entry name" value="TIMP_C"/>
</dbReference>
<comment type="caution">
    <text evidence="11">The sequence shown here is derived from an EMBL/GenBank/DDBJ whole genome shotgun (WGS) entry which is preliminary data.</text>
</comment>
<dbReference type="Gene3D" id="3.90.370.10">
    <property type="entry name" value="Tissue inhibitor of metalloproteinase-1. Chain B, domain 1"/>
    <property type="match status" value="1"/>
</dbReference>
<organism evidence="11 12">
    <name type="scientific">Desmophyllum pertusum</name>
    <dbReference type="NCBI Taxonomy" id="174260"/>
    <lineage>
        <taxon>Eukaryota</taxon>
        <taxon>Metazoa</taxon>
        <taxon>Cnidaria</taxon>
        <taxon>Anthozoa</taxon>
        <taxon>Hexacorallia</taxon>
        <taxon>Scleractinia</taxon>
        <taxon>Caryophylliina</taxon>
        <taxon>Caryophylliidae</taxon>
        <taxon>Desmophyllum</taxon>
    </lineage>
</organism>
<evidence type="ECO:0000256" key="4">
    <source>
        <dbReference type="ARBA" id="ARBA00022608"/>
    </source>
</evidence>
<dbReference type="PROSITE" id="PS51257">
    <property type="entry name" value="PROKAR_LIPOPROTEIN"/>
    <property type="match status" value="1"/>
</dbReference>
<comment type="subcellular location">
    <subcellularLocation>
        <location evidence="1">Secreted</location>
    </subcellularLocation>
</comment>
<dbReference type="EMBL" id="MU827306">
    <property type="protein sequence ID" value="KAJ7363324.1"/>
    <property type="molecule type" value="Genomic_DNA"/>
</dbReference>
<evidence type="ECO:0000256" key="3">
    <source>
        <dbReference type="ARBA" id="ARBA00022525"/>
    </source>
</evidence>
<evidence type="ECO:0000256" key="8">
    <source>
        <dbReference type="PIRSR" id="PIRSR601820-3"/>
    </source>
</evidence>
<evidence type="ECO:0000256" key="1">
    <source>
        <dbReference type="ARBA" id="ARBA00004613"/>
    </source>
</evidence>
<keyword evidence="4" id="KW-0483">Metalloprotease inhibitor</keyword>
<dbReference type="SUPFAM" id="SSF50242">
    <property type="entry name" value="TIMP-like"/>
    <property type="match status" value="1"/>
</dbReference>
<dbReference type="Pfam" id="PF00965">
    <property type="entry name" value="TIMP"/>
    <property type="match status" value="1"/>
</dbReference>
<feature type="disulfide bond" evidence="8">
    <location>
        <begin position="157"/>
        <end position="209"/>
    </location>
</feature>
<evidence type="ECO:0000256" key="5">
    <source>
        <dbReference type="ARBA" id="ARBA00022690"/>
    </source>
</evidence>
<protein>
    <submittedName>
        <fullName evidence="11">Metalloproteinase inhibitor 2</fullName>
    </submittedName>
</protein>
<dbReference type="AlphaFoldDB" id="A0A9X0CNH4"/>
<dbReference type="OrthoDB" id="6041373at2759"/>